<keyword evidence="2" id="KW-1185">Reference proteome</keyword>
<evidence type="ECO:0000313" key="2">
    <source>
        <dbReference type="Proteomes" id="UP000274131"/>
    </source>
</evidence>
<dbReference type="AlphaFoldDB" id="A0A0N4V4G3"/>
<proteinExistence type="predicted"/>
<dbReference type="WBParaSite" id="EVEC_0000501401-mRNA-1">
    <property type="protein sequence ID" value="EVEC_0000501401-mRNA-1"/>
    <property type="gene ID" value="EVEC_0000501401"/>
</dbReference>
<reference evidence="1 2" key="2">
    <citation type="submission" date="2018-10" db="EMBL/GenBank/DDBJ databases">
        <authorList>
            <consortium name="Pathogen Informatics"/>
        </authorList>
    </citation>
    <scope>NUCLEOTIDE SEQUENCE [LARGE SCALE GENOMIC DNA]</scope>
</reference>
<dbReference type="EMBL" id="UXUI01007932">
    <property type="protein sequence ID" value="VDD89947.1"/>
    <property type="molecule type" value="Genomic_DNA"/>
</dbReference>
<gene>
    <name evidence="1" type="ORF">EVEC_LOCUS4698</name>
</gene>
<evidence type="ECO:0000313" key="1">
    <source>
        <dbReference type="EMBL" id="VDD89947.1"/>
    </source>
</evidence>
<dbReference type="Proteomes" id="UP000274131">
    <property type="component" value="Unassembled WGS sequence"/>
</dbReference>
<reference evidence="3" key="1">
    <citation type="submission" date="2017-02" db="UniProtKB">
        <authorList>
            <consortium name="WormBaseParasite"/>
        </authorList>
    </citation>
    <scope>IDENTIFICATION</scope>
</reference>
<evidence type="ECO:0000313" key="3">
    <source>
        <dbReference type="WBParaSite" id="EVEC_0000501401-mRNA-1"/>
    </source>
</evidence>
<accession>A0A0N4V4G3</accession>
<name>A0A0N4V4G3_ENTVE</name>
<organism evidence="3">
    <name type="scientific">Enterobius vermicularis</name>
    <name type="common">Human pinworm</name>
    <dbReference type="NCBI Taxonomy" id="51028"/>
    <lineage>
        <taxon>Eukaryota</taxon>
        <taxon>Metazoa</taxon>
        <taxon>Ecdysozoa</taxon>
        <taxon>Nematoda</taxon>
        <taxon>Chromadorea</taxon>
        <taxon>Rhabditida</taxon>
        <taxon>Spirurina</taxon>
        <taxon>Oxyuridomorpha</taxon>
        <taxon>Oxyuroidea</taxon>
        <taxon>Oxyuridae</taxon>
        <taxon>Enterobius</taxon>
    </lineage>
</organism>
<protein>
    <submittedName>
        <fullName evidence="1 3">Uncharacterized protein</fullName>
    </submittedName>
</protein>
<sequence>MSVFSVRSSGAAVGRTQRTYWVRGSEGWALTIDPDTNVQVVHGFFPDDDDDNDPVFPDAVEKLELLVLSAQQNSIVVYADIWTGLLMGGNRVTNLCLHVSWFIDFGI</sequence>